<dbReference type="SUPFAM" id="SSF52833">
    <property type="entry name" value="Thioredoxin-like"/>
    <property type="match status" value="1"/>
</dbReference>
<dbReference type="InterPro" id="IPR003782">
    <property type="entry name" value="SCO1/SenC"/>
</dbReference>
<protein>
    <submittedName>
        <fullName evidence="3">SCO family protein</fullName>
    </submittedName>
</protein>
<evidence type="ECO:0000256" key="1">
    <source>
        <dbReference type="ARBA" id="ARBA00010996"/>
    </source>
</evidence>
<proteinExistence type="inferred from homology"/>
<dbReference type="CDD" id="cd02968">
    <property type="entry name" value="SCO"/>
    <property type="match status" value="1"/>
</dbReference>
<dbReference type="InterPro" id="IPR036249">
    <property type="entry name" value="Thioredoxin-like_sf"/>
</dbReference>
<dbReference type="RefSeq" id="WP_215369853.1">
    <property type="nucleotide sequence ID" value="NZ_JAGTIS010000001.1"/>
</dbReference>
<evidence type="ECO:0000256" key="2">
    <source>
        <dbReference type="SAM" id="SignalP"/>
    </source>
</evidence>
<sequence length="208" mass="22866">MSTRRNLLAGLGSSAAVFVGWAAMQSGAEESGSDSVVMRGGGVFPNVTLVTHEGRKVRFYDDLIRGKVVAFNMMYTECSGKCPTMTANLRRLQQLLGDRAGCSVFMYSITLQPLMDTPEVLQAYVEKHHIGVGWQFLTGEPEAVEAVRFSLGFYDINPEVDRNLSSHTGLIRVGNDSLERWTMAPALTEPMHILSTLNHVDPSEILTV</sequence>
<dbReference type="EMBL" id="JAGTIS010000001">
    <property type="protein sequence ID" value="MBT8765035.1"/>
    <property type="molecule type" value="Genomic_DNA"/>
</dbReference>
<dbReference type="Pfam" id="PF02630">
    <property type="entry name" value="SCO1-SenC"/>
    <property type="match status" value="1"/>
</dbReference>
<keyword evidence="2" id="KW-0732">Signal</keyword>
<dbReference type="PANTHER" id="PTHR12151">
    <property type="entry name" value="ELECTRON TRANSPORT PROTIN SCO1/SENC FAMILY MEMBER"/>
    <property type="match status" value="1"/>
</dbReference>
<comment type="caution">
    <text evidence="3">The sequence shown here is derived from an EMBL/GenBank/DDBJ whole genome shotgun (WGS) entry which is preliminary data.</text>
</comment>
<feature type="chain" id="PRO_5045482132" evidence="2">
    <location>
        <begin position="23"/>
        <end position="208"/>
    </location>
</feature>
<evidence type="ECO:0000313" key="3">
    <source>
        <dbReference type="EMBL" id="MBT8765035.1"/>
    </source>
</evidence>
<dbReference type="Proteomes" id="UP001519667">
    <property type="component" value="Unassembled WGS sequence"/>
</dbReference>
<name>A0ABS5XD73_9GAMM</name>
<comment type="similarity">
    <text evidence="1">Belongs to the SCO1/2 family.</text>
</comment>
<keyword evidence="4" id="KW-1185">Reference proteome</keyword>
<feature type="signal peptide" evidence="2">
    <location>
        <begin position="1"/>
        <end position="22"/>
    </location>
</feature>
<dbReference type="Gene3D" id="3.40.30.10">
    <property type="entry name" value="Glutaredoxin"/>
    <property type="match status" value="1"/>
</dbReference>
<accession>A0ABS5XD73</accession>
<dbReference type="PANTHER" id="PTHR12151:SF5">
    <property type="entry name" value="AT19154P"/>
    <property type="match status" value="1"/>
</dbReference>
<organism evidence="3 4">
    <name type="scientific">Metapseudomonas boanensis</name>
    <dbReference type="NCBI Taxonomy" id="2822138"/>
    <lineage>
        <taxon>Bacteria</taxon>
        <taxon>Pseudomonadati</taxon>
        <taxon>Pseudomonadota</taxon>
        <taxon>Gammaproteobacteria</taxon>
        <taxon>Pseudomonadales</taxon>
        <taxon>Pseudomonadaceae</taxon>
        <taxon>Metapseudomonas</taxon>
    </lineage>
</organism>
<reference evidence="3 4" key="1">
    <citation type="submission" date="2021-04" db="EMBL/GenBank/DDBJ databases">
        <title>Pseudomonas boanensis sp. nov., a bacterium isolated from river water used for household purposes in Boane District, Mozambique.</title>
        <authorList>
            <person name="Nicklasson M."/>
            <person name="Martin-Rodriguez A.J."/>
            <person name="Thorell K."/>
            <person name="Neves L."/>
            <person name="Mussagy A."/>
            <person name="Rydberg H.A."/>
            <person name="Hernroth B."/>
            <person name="Svensson-Stadler L."/>
            <person name="Sjoling A."/>
        </authorList>
    </citation>
    <scope>NUCLEOTIDE SEQUENCE [LARGE SCALE GENOMIC DNA]</scope>
    <source>
        <strain evidence="3 4">DB1</strain>
    </source>
</reference>
<evidence type="ECO:0000313" key="4">
    <source>
        <dbReference type="Proteomes" id="UP001519667"/>
    </source>
</evidence>
<gene>
    <name evidence="3" type="ORF">J7302_02620</name>
</gene>